<feature type="compositionally biased region" description="Basic residues" evidence="1">
    <location>
        <begin position="13"/>
        <end position="24"/>
    </location>
</feature>
<evidence type="ECO:0000313" key="3">
    <source>
        <dbReference type="Proteomes" id="UP001160148"/>
    </source>
</evidence>
<evidence type="ECO:0000313" key="2">
    <source>
        <dbReference type="EMBL" id="CAI6355876.1"/>
    </source>
</evidence>
<gene>
    <name evidence="2" type="ORF">MEUPH1_LOCUS11683</name>
</gene>
<evidence type="ECO:0000256" key="1">
    <source>
        <dbReference type="SAM" id="MobiDB-lite"/>
    </source>
</evidence>
<feature type="region of interest" description="Disordered" evidence="1">
    <location>
        <begin position="1"/>
        <end position="24"/>
    </location>
</feature>
<protein>
    <submittedName>
        <fullName evidence="2">Uncharacterized protein</fullName>
    </submittedName>
</protein>
<dbReference type="AlphaFoldDB" id="A0AAV0WJ89"/>
<comment type="caution">
    <text evidence="2">The sequence shown here is derived from an EMBL/GenBank/DDBJ whole genome shotgun (WGS) entry which is preliminary data.</text>
</comment>
<name>A0AAV0WJ89_9HEMI</name>
<feature type="compositionally biased region" description="Basic and acidic residues" evidence="1">
    <location>
        <begin position="62"/>
        <end position="80"/>
    </location>
</feature>
<feature type="region of interest" description="Disordered" evidence="1">
    <location>
        <begin position="40"/>
        <end position="94"/>
    </location>
</feature>
<dbReference type="EMBL" id="CARXXK010000002">
    <property type="protein sequence ID" value="CAI6355876.1"/>
    <property type="molecule type" value="Genomic_DNA"/>
</dbReference>
<proteinExistence type="predicted"/>
<dbReference type="Proteomes" id="UP001160148">
    <property type="component" value="Unassembled WGS sequence"/>
</dbReference>
<sequence length="94" mass="10473">MNSQGPFQTAGKVGKKRKAARENRIKKRVLVIGSKSTTGIFIQSGPHEIGPKAATGNRIKSGYRESDIKRLQYRESDQKRPPSFGHKPGHMELD</sequence>
<organism evidence="2 3">
    <name type="scientific">Macrosiphum euphorbiae</name>
    <name type="common">potato aphid</name>
    <dbReference type="NCBI Taxonomy" id="13131"/>
    <lineage>
        <taxon>Eukaryota</taxon>
        <taxon>Metazoa</taxon>
        <taxon>Ecdysozoa</taxon>
        <taxon>Arthropoda</taxon>
        <taxon>Hexapoda</taxon>
        <taxon>Insecta</taxon>
        <taxon>Pterygota</taxon>
        <taxon>Neoptera</taxon>
        <taxon>Paraneoptera</taxon>
        <taxon>Hemiptera</taxon>
        <taxon>Sternorrhyncha</taxon>
        <taxon>Aphidomorpha</taxon>
        <taxon>Aphidoidea</taxon>
        <taxon>Aphididae</taxon>
        <taxon>Macrosiphini</taxon>
        <taxon>Macrosiphum</taxon>
    </lineage>
</organism>
<accession>A0AAV0WJ89</accession>
<reference evidence="2 3" key="1">
    <citation type="submission" date="2023-01" db="EMBL/GenBank/DDBJ databases">
        <authorList>
            <person name="Whitehead M."/>
        </authorList>
    </citation>
    <scope>NUCLEOTIDE SEQUENCE [LARGE SCALE GENOMIC DNA]</scope>
</reference>
<keyword evidence="3" id="KW-1185">Reference proteome</keyword>